<organism evidence="10 11">
    <name type="scientific">Bordetella genomosp. 13</name>
    <dbReference type="NCBI Taxonomy" id="463040"/>
    <lineage>
        <taxon>Bacteria</taxon>
        <taxon>Pseudomonadati</taxon>
        <taxon>Pseudomonadota</taxon>
        <taxon>Betaproteobacteria</taxon>
        <taxon>Burkholderiales</taxon>
        <taxon>Alcaligenaceae</taxon>
        <taxon>Bordetella</taxon>
    </lineage>
</organism>
<dbReference type="AlphaFoldDB" id="A0A1W6Z827"/>
<dbReference type="Gene3D" id="3.40.50.300">
    <property type="entry name" value="P-loop containing nucleotide triphosphate hydrolases"/>
    <property type="match status" value="1"/>
</dbReference>
<dbReference type="CDD" id="cd03259">
    <property type="entry name" value="ABC_Carb_Solutes_like"/>
    <property type="match status" value="1"/>
</dbReference>
<keyword evidence="4" id="KW-0547">Nucleotide-binding</keyword>
<dbReference type="PANTHER" id="PTHR42781">
    <property type="entry name" value="SPERMIDINE/PUTRESCINE IMPORT ATP-BINDING PROTEIN POTA"/>
    <property type="match status" value="1"/>
</dbReference>
<dbReference type="PANTHER" id="PTHR42781:SF4">
    <property type="entry name" value="SPERMIDINE_PUTRESCINE IMPORT ATP-BINDING PROTEIN POTA"/>
    <property type="match status" value="1"/>
</dbReference>
<keyword evidence="11" id="KW-1185">Reference proteome</keyword>
<dbReference type="OrthoDB" id="5298774at2"/>
<dbReference type="InterPro" id="IPR015853">
    <property type="entry name" value="ABC_transpr_FbpC"/>
</dbReference>
<evidence type="ECO:0000256" key="3">
    <source>
        <dbReference type="ARBA" id="ARBA00022496"/>
    </source>
</evidence>
<dbReference type="PROSITE" id="PS50893">
    <property type="entry name" value="ABC_TRANSPORTER_2"/>
    <property type="match status" value="1"/>
</dbReference>
<evidence type="ECO:0000313" key="10">
    <source>
        <dbReference type="EMBL" id="ARP93509.1"/>
    </source>
</evidence>
<gene>
    <name evidence="10" type="ORF">CAL15_03415</name>
</gene>
<dbReference type="RefSeq" id="WP_086077294.1">
    <property type="nucleotide sequence ID" value="NZ_CP021111.1"/>
</dbReference>
<dbReference type="PROSITE" id="PS00211">
    <property type="entry name" value="ABC_TRANSPORTER_1"/>
    <property type="match status" value="1"/>
</dbReference>
<dbReference type="InterPro" id="IPR017871">
    <property type="entry name" value="ABC_transporter-like_CS"/>
</dbReference>
<evidence type="ECO:0000256" key="6">
    <source>
        <dbReference type="ARBA" id="ARBA00023004"/>
    </source>
</evidence>
<dbReference type="InterPro" id="IPR008995">
    <property type="entry name" value="Mo/tungstate-bd_C_term_dom"/>
</dbReference>
<dbReference type="SUPFAM" id="SSF50331">
    <property type="entry name" value="MOP-like"/>
    <property type="match status" value="1"/>
</dbReference>
<dbReference type="GO" id="GO:0043190">
    <property type="term" value="C:ATP-binding cassette (ABC) transporter complex"/>
    <property type="evidence" value="ECO:0007669"/>
    <property type="project" value="InterPro"/>
</dbReference>
<feature type="domain" description="ABC transporter" evidence="9">
    <location>
        <begin position="3"/>
        <end position="233"/>
    </location>
</feature>
<dbReference type="SMART" id="SM00382">
    <property type="entry name" value="AAA"/>
    <property type="match status" value="1"/>
</dbReference>
<dbReference type="InterPro" id="IPR050093">
    <property type="entry name" value="ABC_SmlMolc_Importer"/>
</dbReference>
<keyword evidence="7" id="KW-0406">Ion transport</keyword>
<evidence type="ECO:0000259" key="9">
    <source>
        <dbReference type="PROSITE" id="PS50893"/>
    </source>
</evidence>
<protein>
    <recommendedName>
        <fullName evidence="9">ABC transporter domain-containing protein</fullName>
    </recommendedName>
</protein>
<keyword evidence="2" id="KW-1003">Cell membrane</keyword>
<sequence>MNVELCGITKRYGSTTVLTETNLVFRAGEITSLLGPSGSGKTTLLNIIAGLVEPSSGVVRVGEDDVTGLPAELRRVGYVFQSHALFPHLDVAGNIGFALRVRGAPRHRIRARVDELLTLIELEAFGRRPVATLSGGQRQRVAIARALAADPAILLLDEPLSALDPDLRARLRQELKALLDRLRIPTVLVTHDRDDAFALSQRVVLLHGGAIIQEGTPEAVYRQPVSEIAARLLGPANRLPSGNGFCRPEDLELASNHEPADFDMAIDQTFFLGAHWRIQGRGGDGATVVADLPNHYGLGAGQTVRLRLRHRHGERAPMRAVG</sequence>
<reference evidence="10 11" key="1">
    <citation type="submission" date="2017-05" db="EMBL/GenBank/DDBJ databases">
        <title>Complete and WGS of Bordetella genogroups.</title>
        <authorList>
            <person name="Spilker T."/>
            <person name="LiPuma J."/>
        </authorList>
    </citation>
    <scope>NUCLEOTIDE SEQUENCE [LARGE SCALE GENOMIC DNA]</scope>
    <source>
        <strain evidence="10 11">AU7206</strain>
    </source>
</reference>
<evidence type="ECO:0000256" key="8">
    <source>
        <dbReference type="ARBA" id="ARBA00023136"/>
    </source>
</evidence>
<keyword evidence="6" id="KW-0408">Iron</keyword>
<dbReference type="SUPFAM" id="SSF52540">
    <property type="entry name" value="P-loop containing nucleoside triphosphate hydrolases"/>
    <property type="match status" value="1"/>
</dbReference>
<evidence type="ECO:0000256" key="4">
    <source>
        <dbReference type="ARBA" id="ARBA00022741"/>
    </source>
</evidence>
<evidence type="ECO:0000313" key="11">
    <source>
        <dbReference type="Proteomes" id="UP000194161"/>
    </source>
</evidence>
<dbReference type="GO" id="GO:0005524">
    <property type="term" value="F:ATP binding"/>
    <property type="evidence" value="ECO:0007669"/>
    <property type="project" value="UniProtKB-KW"/>
</dbReference>
<dbReference type="GO" id="GO:0015697">
    <property type="term" value="P:quaternary ammonium group transport"/>
    <property type="evidence" value="ECO:0007669"/>
    <property type="project" value="UniProtKB-ARBA"/>
</dbReference>
<accession>A0A1W6Z827</accession>
<dbReference type="GO" id="GO:0015408">
    <property type="term" value="F:ABC-type ferric iron transporter activity"/>
    <property type="evidence" value="ECO:0007669"/>
    <property type="project" value="InterPro"/>
</dbReference>
<evidence type="ECO:0000256" key="5">
    <source>
        <dbReference type="ARBA" id="ARBA00022840"/>
    </source>
</evidence>
<dbReference type="STRING" id="463040.CAL15_03415"/>
<dbReference type="GO" id="GO:0016887">
    <property type="term" value="F:ATP hydrolysis activity"/>
    <property type="evidence" value="ECO:0007669"/>
    <property type="project" value="InterPro"/>
</dbReference>
<keyword evidence="3" id="KW-0410">Iron transport</keyword>
<evidence type="ECO:0000256" key="2">
    <source>
        <dbReference type="ARBA" id="ARBA00022475"/>
    </source>
</evidence>
<dbReference type="KEGG" id="bgm:CAL15_03415"/>
<dbReference type="InterPro" id="IPR013611">
    <property type="entry name" value="Transp-assoc_OB_typ2"/>
</dbReference>
<dbReference type="InterPro" id="IPR003439">
    <property type="entry name" value="ABC_transporter-like_ATP-bd"/>
</dbReference>
<dbReference type="InterPro" id="IPR027417">
    <property type="entry name" value="P-loop_NTPase"/>
</dbReference>
<evidence type="ECO:0000256" key="1">
    <source>
        <dbReference type="ARBA" id="ARBA00022448"/>
    </source>
</evidence>
<name>A0A1W6Z827_9BORD</name>
<keyword evidence="1" id="KW-0813">Transport</keyword>
<dbReference type="Pfam" id="PF08402">
    <property type="entry name" value="TOBE_2"/>
    <property type="match status" value="1"/>
</dbReference>
<dbReference type="Proteomes" id="UP000194161">
    <property type="component" value="Chromosome"/>
</dbReference>
<keyword evidence="8" id="KW-0472">Membrane</keyword>
<proteinExistence type="predicted"/>
<keyword evidence="5" id="KW-0067">ATP-binding</keyword>
<dbReference type="Pfam" id="PF00005">
    <property type="entry name" value="ABC_tran"/>
    <property type="match status" value="1"/>
</dbReference>
<dbReference type="InterPro" id="IPR003593">
    <property type="entry name" value="AAA+_ATPase"/>
</dbReference>
<dbReference type="EMBL" id="CP021111">
    <property type="protein sequence ID" value="ARP93509.1"/>
    <property type="molecule type" value="Genomic_DNA"/>
</dbReference>
<evidence type="ECO:0000256" key="7">
    <source>
        <dbReference type="ARBA" id="ARBA00023065"/>
    </source>
</evidence>
<dbReference type="FunFam" id="3.40.50.300:FF:000425">
    <property type="entry name" value="Probable ABC transporter, ATP-binding subunit"/>
    <property type="match status" value="1"/>
</dbReference>